<gene>
    <name evidence="1" type="ORF">DSO57_1038574</name>
</gene>
<accession>A0ACC2T9C0</accession>
<evidence type="ECO:0000313" key="1">
    <source>
        <dbReference type="EMBL" id="KAJ9071274.1"/>
    </source>
</evidence>
<keyword evidence="2" id="KW-1185">Reference proteome</keyword>
<protein>
    <submittedName>
        <fullName evidence="1">Uncharacterized protein</fullName>
    </submittedName>
</protein>
<comment type="caution">
    <text evidence="1">The sequence shown here is derived from an EMBL/GenBank/DDBJ whole genome shotgun (WGS) entry which is preliminary data.</text>
</comment>
<sequence>MEAQNLESQTAESQSHEPKNVKQKTGTQTPQKGTPNPQKKLKPWKLNAMETFRLPQTAVLLVDRMNSRTLTQRAVSFGLSFVSPSASSAATACVIKSAKSA</sequence>
<dbReference type="EMBL" id="QTSX02003343">
    <property type="protein sequence ID" value="KAJ9071274.1"/>
    <property type="molecule type" value="Genomic_DNA"/>
</dbReference>
<reference evidence="1" key="1">
    <citation type="submission" date="2022-04" db="EMBL/GenBank/DDBJ databases">
        <title>Genome of the entomopathogenic fungus Entomophthora muscae.</title>
        <authorList>
            <person name="Elya C."/>
            <person name="Lovett B.R."/>
            <person name="Lee E."/>
            <person name="Macias A.M."/>
            <person name="Hajek A.E."/>
            <person name="De Bivort B.L."/>
            <person name="Kasson M.T."/>
            <person name="De Fine Licht H.H."/>
            <person name="Stajich J.E."/>
        </authorList>
    </citation>
    <scope>NUCLEOTIDE SEQUENCE</scope>
    <source>
        <strain evidence="1">Berkeley</strain>
    </source>
</reference>
<organism evidence="1 2">
    <name type="scientific">Entomophthora muscae</name>
    <dbReference type="NCBI Taxonomy" id="34485"/>
    <lineage>
        <taxon>Eukaryota</taxon>
        <taxon>Fungi</taxon>
        <taxon>Fungi incertae sedis</taxon>
        <taxon>Zoopagomycota</taxon>
        <taxon>Entomophthoromycotina</taxon>
        <taxon>Entomophthoromycetes</taxon>
        <taxon>Entomophthorales</taxon>
        <taxon>Entomophthoraceae</taxon>
        <taxon>Entomophthora</taxon>
    </lineage>
</organism>
<name>A0ACC2T9C0_9FUNG</name>
<proteinExistence type="predicted"/>
<dbReference type="Proteomes" id="UP001165960">
    <property type="component" value="Unassembled WGS sequence"/>
</dbReference>
<evidence type="ECO:0000313" key="2">
    <source>
        <dbReference type="Proteomes" id="UP001165960"/>
    </source>
</evidence>